<dbReference type="AlphaFoldDB" id="A0A6L9LG54"/>
<evidence type="ECO:0000313" key="2">
    <source>
        <dbReference type="Proteomes" id="UP000474175"/>
    </source>
</evidence>
<proteinExistence type="predicted"/>
<accession>A0A6L9LG54</accession>
<evidence type="ECO:0000313" key="1">
    <source>
        <dbReference type="EMBL" id="NDU95639.1"/>
    </source>
</evidence>
<keyword evidence="2" id="KW-1185">Reference proteome</keyword>
<name>A0A6L9LG54_9BACT</name>
<sequence length="81" mass="9124">MKHIFMLVLDPRTTLLFKNPDNESGTINCRLAGPEGTPHWQSCLWQIQPRKVGLAEFTLTHTQYRRVVTTLSSTTPSAQVG</sequence>
<gene>
    <name evidence="1" type="ORF">GK108_12210</name>
</gene>
<reference evidence="1 2" key="1">
    <citation type="submission" date="2020-02" db="EMBL/GenBank/DDBJ databases">
        <title>Draft genome sequence of two Spirosoma agri KCTC 52727 and Spirosoma terrae KCTC 52035.</title>
        <authorList>
            <person name="Rojas J."/>
            <person name="Ambika Manirajan B."/>
            <person name="Suarez C."/>
            <person name="Ratering S."/>
            <person name="Schnell S."/>
        </authorList>
    </citation>
    <scope>NUCLEOTIDE SEQUENCE [LARGE SCALE GENOMIC DNA]</scope>
    <source>
        <strain evidence="1 2">KCTC 52035</strain>
    </source>
</reference>
<dbReference type="EMBL" id="JAAFZH010000004">
    <property type="protein sequence ID" value="NDU95639.1"/>
    <property type="molecule type" value="Genomic_DNA"/>
</dbReference>
<organism evidence="1 2">
    <name type="scientific">Spirosoma terrae</name>
    <dbReference type="NCBI Taxonomy" id="1968276"/>
    <lineage>
        <taxon>Bacteria</taxon>
        <taxon>Pseudomonadati</taxon>
        <taxon>Bacteroidota</taxon>
        <taxon>Cytophagia</taxon>
        <taxon>Cytophagales</taxon>
        <taxon>Cytophagaceae</taxon>
        <taxon>Spirosoma</taxon>
    </lineage>
</organism>
<protein>
    <submittedName>
        <fullName evidence="1">Uncharacterized protein</fullName>
    </submittedName>
</protein>
<dbReference type="RefSeq" id="WP_163948059.1">
    <property type="nucleotide sequence ID" value="NZ_JAAFZH010000004.1"/>
</dbReference>
<dbReference type="Proteomes" id="UP000474175">
    <property type="component" value="Unassembled WGS sequence"/>
</dbReference>
<comment type="caution">
    <text evidence="1">The sequence shown here is derived from an EMBL/GenBank/DDBJ whole genome shotgun (WGS) entry which is preliminary data.</text>
</comment>